<keyword evidence="6" id="KW-0808">Transferase</keyword>
<evidence type="ECO:0000256" key="5">
    <source>
        <dbReference type="SAM" id="Phobius"/>
    </source>
</evidence>
<dbReference type="PANTHER" id="PTHR10695">
    <property type="entry name" value="DEPHOSPHO-COA KINASE-RELATED"/>
    <property type="match status" value="1"/>
</dbReference>
<dbReference type="PANTHER" id="PTHR10695:SF46">
    <property type="entry name" value="BIFUNCTIONAL COENZYME A SYNTHASE-RELATED"/>
    <property type="match status" value="1"/>
</dbReference>
<evidence type="ECO:0000256" key="3">
    <source>
        <dbReference type="ARBA" id="ARBA00022840"/>
    </source>
</evidence>
<keyword evidence="6" id="KW-0418">Kinase</keyword>
<dbReference type="STRING" id="299467.A0A443SUK2"/>
<dbReference type="SUPFAM" id="SSF52540">
    <property type="entry name" value="P-loop containing nucleoside triphosphate hydrolases"/>
    <property type="match status" value="1"/>
</dbReference>
<dbReference type="OrthoDB" id="247245at2759"/>
<evidence type="ECO:0000256" key="1">
    <source>
        <dbReference type="ARBA" id="ARBA00009018"/>
    </source>
</evidence>
<evidence type="ECO:0000256" key="4">
    <source>
        <dbReference type="ARBA" id="ARBA00044157"/>
    </source>
</evidence>
<proteinExistence type="inferred from homology"/>
<dbReference type="FunFam" id="3.40.50.300:FF:000485">
    <property type="entry name" value="Dephospho-CoA kinase CAB5"/>
    <property type="match status" value="1"/>
</dbReference>
<name>A0A443SUK2_9ACAR</name>
<dbReference type="NCBIfam" id="TIGR00152">
    <property type="entry name" value="dephospho-CoA kinase"/>
    <property type="match status" value="1"/>
</dbReference>
<gene>
    <name evidence="6" type="ORF">B4U80_06572</name>
</gene>
<accession>A0A443SUK2</accession>
<evidence type="ECO:0000313" key="6">
    <source>
        <dbReference type="EMBL" id="RWS31189.1"/>
    </source>
</evidence>
<dbReference type="Gene3D" id="3.40.50.300">
    <property type="entry name" value="P-loop containing nucleotide triphosphate hydrolases"/>
    <property type="match status" value="1"/>
</dbReference>
<dbReference type="GO" id="GO:0005524">
    <property type="term" value="F:ATP binding"/>
    <property type="evidence" value="ECO:0007669"/>
    <property type="project" value="UniProtKB-KW"/>
</dbReference>
<dbReference type="GO" id="GO:0015937">
    <property type="term" value="P:coenzyme A biosynthetic process"/>
    <property type="evidence" value="ECO:0007669"/>
    <property type="project" value="InterPro"/>
</dbReference>
<dbReference type="InterPro" id="IPR027417">
    <property type="entry name" value="P-loop_NTPase"/>
</dbReference>
<dbReference type="InterPro" id="IPR001977">
    <property type="entry name" value="Depp_CoAkinase"/>
</dbReference>
<dbReference type="Proteomes" id="UP000288716">
    <property type="component" value="Unassembled WGS sequence"/>
</dbReference>
<dbReference type="VEuPathDB" id="VectorBase:LDEU000847"/>
<reference evidence="6 7" key="1">
    <citation type="journal article" date="2018" name="Gigascience">
        <title>Genomes of trombidid mites reveal novel predicted allergens and laterally-transferred genes associated with secondary metabolism.</title>
        <authorList>
            <person name="Dong X."/>
            <person name="Chaisiri K."/>
            <person name="Xia D."/>
            <person name="Armstrong S.D."/>
            <person name="Fang Y."/>
            <person name="Donnelly M.J."/>
            <person name="Kadowaki T."/>
            <person name="McGarry J.W."/>
            <person name="Darby A.C."/>
            <person name="Makepeace B.L."/>
        </authorList>
    </citation>
    <scope>NUCLEOTIDE SEQUENCE [LARGE SCALE GENOMIC DNA]</scope>
    <source>
        <strain evidence="6">UoL-UT</strain>
    </source>
</reference>
<feature type="transmembrane region" description="Helical" evidence="5">
    <location>
        <begin position="207"/>
        <end position="228"/>
    </location>
</feature>
<dbReference type="EMBL" id="NCKV01000244">
    <property type="protein sequence ID" value="RWS31189.1"/>
    <property type="molecule type" value="Genomic_DNA"/>
</dbReference>
<dbReference type="CDD" id="cd02022">
    <property type="entry name" value="DPCK"/>
    <property type="match status" value="1"/>
</dbReference>
<protein>
    <recommendedName>
        <fullName evidence="4">Dephospho-CoA kinase domain-containing protein</fullName>
    </recommendedName>
</protein>
<dbReference type="GO" id="GO:0005737">
    <property type="term" value="C:cytoplasm"/>
    <property type="evidence" value="ECO:0007669"/>
    <property type="project" value="UniProtKB-ARBA"/>
</dbReference>
<keyword evidence="7" id="KW-1185">Reference proteome</keyword>
<dbReference type="Pfam" id="PF01121">
    <property type="entry name" value="CoaE"/>
    <property type="match status" value="1"/>
</dbReference>
<keyword evidence="5" id="KW-0812">Transmembrane</keyword>
<evidence type="ECO:0000256" key="2">
    <source>
        <dbReference type="ARBA" id="ARBA00022741"/>
    </source>
</evidence>
<keyword evidence="2" id="KW-0547">Nucleotide-binding</keyword>
<keyword evidence="5" id="KW-0472">Membrane</keyword>
<keyword evidence="3" id="KW-0067">ATP-binding</keyword>
<dbReference type="AlphaFoldDB" id="A0A443SUK2"/>
<evidence type="ECO:0000313" key="7">
    <source>
        <dbReference type="Proteomes" id="UP000288716"/>
    </source>
</evidence>
<organism evidence="6 7">
    <name type="scientific">Leptotrombidium deliense</name>
    <dbReference type="NCBI Taxonomy" id="299467"/>
    <lineage>
        <taxon>Eukaryota</taxon>
        <taxon>Metazoa</taxon>
        <taxon>Ecdysozoa</taxon>
        <taxon>Arthropoda</taxon>
        <taxon>Chelicerata</taxon>
        <taxon>Arachnida</taxon>
        <taxon>Acari</taxon>
        <taxon>Acariformes</taxon>
        <taxon>Trombidiformes</taxon>
        <taxon>Prostigmata</taxon>
        <taxon>Anystina</taxon>
        <taxon>Parasitengona</taxon>
        <taxon>Trombiculoidea</taxon>
        <taxon>Trombiculidae</taxon>
        <taxon>Leptotrombidium</taxon>
    </lineage>
</organism>
<dbReference type="GO" id="GO:0004140">
    <property type="term" value="F:dephospho-CoA kinase activity"/>
    <property type="evidence" value="ECO:0007669"/>
    <property type="project" value="InterPro"/>
</dbReference>
<sequence length="235" mass="27072">MLIIGLTGGIGSGKSTIARFITEAGIEVIDSDVIAREVVAPQTKAWFRLREQFGSEIIQSDGFIDRSKLAAIVFSDNSKRKILNNIVHPEIYKEILKRILWLFLKCESLVVLDLPLLYESGYMLKFMAKVIVVYCTYDQQKQRIITRNNYNEQEANARINSQMSLEEKKRRADFVVDNSKDLQFTKTQVQEIVSQLRNSVDVWKYRFLFWGLLAIVGGTTILTGKYIVQKVLIYF</sequence>
<dbReference type="PROSITE" id="PS51219">
    <property type="entry name" value="DPCK"/>
    <property type="match status" value="1"/>
</dbReference>
<dbReference type="HAMAP" id="MF_00376">
    <property type="entry name" value="Dephospho_CoA_kinase"/>
    <property type="match status" value="1"/>
</dbReference>
<comment type="caution">
    <text evidence="6">The sequence shown here is derived from an EMBL/GenBank/DDBJ whole genome shotgun (WGS) entry which is preliminary data.</text>
</comment>
<keyword evidence="5" id="KW-1133">Transmembrane helix</keyword>
<comment type="similarity">
    <text evidence="1">Belongs to the CoaE family.</text>
</comment>